<organism evidence="1 2">
    <name type="scientific">Corynebacterium flavescens</name>
    <dbReference type="NCBI Taxonomy" id="28028"/>
    <lineage>
        <taxon>Bacteria</taxon>
        <taxon>Bacillati</taxon>
        <taxon>Actinomycetota</taxon>
        <taxon>Actinomycetes</taxon>
        <taxon>Mycobacteriales</taxon>
        <taxon>Corynebacteriaceae</taxon>
        <taxon>Corynebacterium</taxon>
    </lineage>
</organism>
<dbReference type="NCBIfam" id="TIGR03544">
    <property type="entry name" value="DivI1A_domain"/>
    <property type="match status" value="1"/>
</dbReference>
<evidence type="ECO:0000313" key="2">
    <source>
        <dbReference type="Proteomes" id="UP000315353"/>
    </source>
</evidence>
<evidence type="ECO:0008006" key="3">
    <source>
        <dbReference type="Google" id="ProtNLM"/>
    </source>
</evidence>
<dbReference type="RefSeq" id="WP_075729564.1">
    <property type="nucleotide sequence ID" value="NZ_BJNB01000001.1"/>
</dbReference>
<name>A0AB73B496_CORFL</name>
<gene>
    <name evidence="1" type="ORF">CFL01nite_01680</name>
</gene>
<reference evidence="1 2" key="1">
    <citation type="submission" date="2019-06" db="EMBL/GenBank/DDBJ databases">
        <title>Whole genome shotgun sequence of Corynebacterium flavescens NBRC 14136.</title>
        <authorList>
            <person name="Hosoyama A."/>
            <person name="Uohara A."/>
            <person name="Ohji S."/>
            <person name="Ichikawa N."/>
        </authorList>
    </citation>
    <scope>NUCLEOTIDE SEQUENCE [LARGE SCALE GENOMIC DNA]</scope>
    <source>
        <strain evidence="1 2">NBRC 14136</strain>
    </source>
</reference>
<proteinExistence type="predicted"/>
<sequence>MLSWIVLIVVLVALVILGTWAWGTIFGRGEVLPPLDEPRSVMASNRRAVEEGDFRAIAFEVVPRGYRQDQVDDLLAALEAKLRAR</sequence>
<dbReference type="EMBL" id="BJNB01000001">
    <property type="protein sequence ID" value="GEB96673.1"/>
    <property type="molecule type" value="Genomic_DNA"/>
</dbReference>
<dbReference type="Proteomes" id="UP000315353">
    <property type="component" value="Unassembled WGS sequence"/>
</dbReference>
<comment type="caution">
    <text evidence="1">The sequence shown here is derived from an EMBL/GenBank/DDBJ whole genome shotgun (WGS) entry which is preliminary data.</text>
</comment>
<evidence type="ECO:0000313" key="1">
    <source>
        <dbReference type="EMBL" id="GEB96673.1"/>
    </source>
</evidence>
<dbReference type="InterPro" id="IPR019933">
    <property type="entry name" value="DivIVA_domain"/>
</dbReference>
<dbReference type="AlphaFoldDB" id="A0AB73B496"/>
<dbReference type="GeneID" id="82880038"/>
<protein>
    <recommendedName>
        <fullName evidence="3">DivIVA domain-containing protein</fullName>
    </recommendedName>
</protein>
<accession>A0AB73B496</accession>